<evidence type="ECO:0000313" key="1">
    <source>
        <dbReference type="EMBL" id="CAM9461234.1"/>
    </source>
</evidence>
<gene>
    <name evidence="1" type="ORF">MRATA1EN22A_LOCUS2827</name>
</gene>
<dbReference type="EMBL" id="OX596095">
    <property type="protein sequence ID" value="CAM9461234.1"/>
    <property type="molecule type" value="Genomic_DNA"/>
</dbReference>
<reference evidence="1" key="1">
    <citation type="submission" date="2023-05" db="EMBL/GenBank/DDBJ databases">
        <authorList>
            <consortium name="ELIXIR-Norway"/>
        </authorList>
    </citation>
    <scope>NUCLEOTIDE SEQUENCE</scope>
</reference>
<accession>A0AC59Y7V4</accession>
<dbReference type="Proteomes" id="UP001162501">
    <property type="component" value="Chromosome 11"/>
</dbReference>
<proteinExistence type="predicted"/>
<protein>
    <submittedName>
        <fullName evidence="1">Uncharacterized protein</fullName>
    </submittedName>
</protein>
<feature type="non-terminal residue" evidence="1">
    <location>
        <position position="1"/>
    </location>
</feature>
<evidence type="ECO:0000313" key="2">
    <source>
        <dbReference type="Proteomes" id="UP001162501"/>
    </source>
</evidence>
<reference evidence="1" key="2">
    <citation type="submission" date="2025-03" db="EMBL/GenBank/DDBJ databases">
        <authorList>
            <consortium name="ELIXIR-Norway"/>
            <consortium name="Elixir Norway"/>
        </authorList>
    </citation>
    <scope>NUCLEOTIDE SEQUENCE</scope>
</reference>
<organism evidence="1 2">
    <name type="scientific">Rangifer tarandus platyrhynchus</name>
    <name type="common">Svalbard reindeer</name>
    <dbReference type="NCBI Taxonomy" id="3082113"/>
    <lineage>
        <taxon>Eukaryota</taxon>
        <taxon>Metazoa</taxon>
        <taxon>Chordata</taxon>
        <taxon>Craniata</taxon>
        <taxon>Vertebrata</taxon>
        <taxon>Euteleostomi</taxon>
        <taxon>Mammalia</taxon>
        <taxon>Eutheria</taxon>
        <taxon>Laurasiatheria</taxon>
        <taxon>Artiodactyla</taxon>
        <taxon>Ruminantia</taxon>
        <taxon>Pecora</taxon>
        <taxon>Cervidae</taxon>
        <taxon>Odocoileinae</taxon>
        <taxon>Rangifer</taxon>
    </lineage>
</organism>
<sequence length="57" mass="6794">TMKQPLHLDPIRLLGESWLGNRWMGFFKSHTKRFTDKDRGVDKYTCLLFLEPQAQLE</sequence>
<name>A0AC59Y7V4_RANTA</name>
<feature type="non-terminal residue" evidence="1">
    <location>
        <position position="57"/>
    </location>
</feature>